<organism evidence="1 2">
    <name type="scientific">Occultella gossypii</name>
    <dbReference type="NCBI Taxonomy" id="2800820"/>
    <lineage>
        <taxon>Bacteria</taxon>
        <taxon>Bacillati</taxon>
        <taxon>Actinomycetota</taxon>
        <taxon>Actinomycetes</taxon>
        <taxon>Micrococcales</taxon>
        <taxon>Ruaniaceae</taxon>
        <taxon>Occultella</taxon>
    </lineage>
</organism>
<dbReference type="Gene3D" id="3.30.530.20">
    <property type="match status" value="1"/>
</dbReference>
<dbReference type="Pfam" id="PF10604">
    <property type="entry name" value="Polyketide_cyc2"/>
    <property type="match status" value="1"/>
</dbReference>
<comment type="caution">
    <text evidence="1">The sequence shown here is derived from an EMBL/GenBank/DDBJ whole genome shotgun (WGS) entry which is preliminary data.</text>
</comment>
<reference evidence="1 2" key="1">
    <citation type="submission" date="2021-04" db="EMBL/GenBank/DDBJ databases">
        <title>Ruania sp. nov., isolated from sandy soil of mangrove forest.</title>
        <authorList>
            <person name="Ge X."/>
            <person name="Huang R."/>
            <person name="Liu W."/>
        </authorList>
    </citation>
    <scope>NUCLEOTIDE SEQUENCE [LARGE SCALE GENOMIC DNA]</scope>
    <source>
        <strain evidence="1 2">N2-46</strain>
    </source>
</reference>
<dbReference type="RefSeq" id="WP_223405816.1">
    <property type="nucleotide sequence ID" value="NZ_JAGSHT010000010.1"/>
</dbReference>
<proteinExistence type="predicted"/>
<name>A0ABS7S914_9MICO</name>
<dbReference type="InterPro" id="IPR023393">
    <property type="entry name" value="START-like_dom_sf"/>
</dbReference>
<protein>
    <submittedName>
        <fullName evidence="1">SRPBCC family protein</fullName>
    </submittedName>
</protein>
<dbReference type="InterPro" id="IPR019587">
    <property type="entry name" value="Polyketide_cyclase/dehydratase"/>
</dbReference>
<evidence type="ECO:0000313" key="2">
    <source>
        <dbReference type="Proteomes" id="UP000826651"/>
    </source>
</evidence>
<dbReference type="EMBL" id="JAGSHT010000010">
    <property type="protein sequence ID" value="MBZ2196715.1"/>
    <property type="molecule type" value="Genomic_DNA"/>
</dbReference>
<keyword evidence="2" id="KW-1185">Reference proteome</keyword>
<accession>A0ABS7S914</accession>
<dbReference type="SUPFAM" id="SSF55961">
    <property type="entry name" value="Bet v1-like"/>
    <property type="match status" value="1"/>
</dbReference>
<dbReference type="Proteomes" id="UP000826651">
    <property type="component" value="Unassembled WGS sequence"/>
</dbReference>
<gene>
    <name evidence="1" type="ORF">KCQ71_11165</name>
</gene>
<sequence>MSDPNITVETRIAAPPERVWRLVGDLDRWAEMLPTVDSVQRADPGAEVGVGARFRVRQPGLPPATYELTRWLPGRAFDWVAESPGVRTVGTHEVRDDGSGDTVLVLGLAWQGPLAGLVRALLTSRARRYVEQEAVAFTRLAEVPVT</sequence>
<evidence type="ECO:0000313" key="1">
    <source>
        <dbReference type="EMBL" id="MBZ2196715.1"/>
    </source>
</evidence>